<evidence type="ECO:0000256" key="3">
    <source>
        <dbReference type="ARBA" id="ARBA00023015"/>
    </source>
</evidence>
<name>A0A0D2D5H5_9EURO</name>
<dbReference type="Pfam" id="PF00172">
    <property type="entry name" value="Zn_clus"/>
    <property type="match status" value="1"/>
</dbReference>
<dbReference type="GO" id="GO:0008270">
    <property type="term" value="F:zinc ion binding"/>
    <property type="evidence" value="ECO:0007669"/>
    <property type="project" value="InterPro"/>
</dbReference>
<evidence type="ECO:0000313" key="8">
    <source>
        <dbReference type="EMBL" id="KIW72851.1"/>
    </source>
</evidence>
<evidence type="ECO:0000256" key="2">
    <source>
        <dbReference type="ARBA" id="ARBA00022833"/>
    </source>
</evidence>
<dbReference type="InterPro" id="IPR021858">
    <property type="entry name" value="Fun_TF"/>
</dbReference>
<dbReference type="Gene3D" id="4.10.240.10">
    <property type="entry name" value="Zn(2)-C6 fungal-type DNA-binding domain"/>
    <property type="match status" value="1"/>
</dbReference>
<proteinExistence type="predicted"/>
<dbReference type="GO" id="GO:0000981">
    <property type="term" value="F:DNA-binding transcription factor activity, RNA polymerase II-specific"/>
    <property type="evidence" value="ECO:0007669"/>
    <property type="project" value="InterPro"/>
</dbReference>
<organism evidence="8 9">
    <name type="scientific">Phialophora macrospora</name>
    <dbReference type="NCBI Taxonomy" id="1851006"/>
    <lineage>
        <taxon>Eukaryota</taxon>
        <taxon>Fungi</taxon>
        <taxon>Dikarya</taxon>
        <taxon>Ascomycota</taxon>
        <taxon>Pezizomycotina</taxon>
        <taxon>Eurotiomycetes</taxon>
        <taxon>Chaetothyriomycetidae</taxon>
        <taxon>Chaetothyriales</taxon>
        <taxon>Herpotrichiellaceae</taxon>
        <taxon>Phialophora</taxon>
    </lineage>
</organism>
<dbReference type="InterPro" id="IPR052360">
    <property type="entry name" value="Transcr_Regulatory_Proteins"/>
</dbReference>
<dbReference type="InterPro" id="IPR036864">
    <property type="entry name" value="Zn2-C6_fun-type_DNA-bd_sf"/>
</dbReference>
<dbReference type="AlphaFoldDB" id="A0A0D2D5H5"/>
<dbReference type="Pfam" id="PF11951">
    <property type="entry name" value="Fungal_trans_2"/>
    <property type="match status" value="1"/>
</dbReference>
<accession>A0A0D2D5H5</accession>
<dbReference type="CDD" id="cd00067">
    <property type="entry name" value="GAL4"/>
    <property type="match status" value="1"/>
</dbReference>
<dbReference type="SMART" id="SM00066">
    <property type="entry name" value="GAL4"/>
    <property type="match status" value="1"/>
</dbReference>
<evidence type="ECO:0000256" key="5">
    <source>
        <dbReference type="ARBA" id="ARBA00023163"/>
    </source>
</evidence>
<evidence type="ECO:0000256" key="4">
    <source>
        <dbReference type="ARBA" id="ARBA00023125"/>
    </source>
</evidence>
<dbReference type="EMBL" id="KN846956">
    <property type="protein sequence ID" value="KIW72851.1"/>
    <property type="molecule type" value="Genomic_DNA"/>
</dbReference>
<evidence type="ECO:0000313" key="9">
    <source>
        <dbReference type="Proteomes" id="UP000054266"/>
    </source>
</evidence>
<dbReference type="PANTHER" id="PTHR36206">
    <property type="entry name" value="ASPERCRYPTIN BIOSYNTHESIS CLUSTER-SPECIFIC TRANSCRIPTION REGULATOR ATNN-RELATED"/>
    <property type="match status" value="1"/>
</dbReference>
<dbReference type="InterPro" id="IPR001138">
    <property type="entry name" value="Zn2Cys6_DnaBD"/>
</dbReference>
<keyword evidence="4" id="KW-0238">DNA-binding</keyword>
<dbReference type="PROSITE" id="PS50048">
    <property type="entry name" value="ZN2_CY6_FUNGAL_2"/>
    <property type="match status" value="1"/>
</dbReference>
<evidence type="ECO:0000256" key="1">
    <source>
        <dbReference type="ARBA" id="ARBA00022723"/>
    </source>
</evidence>
<feature type="domain" description="Zn(2)-C6 fungal-type" evidence="7">
    <location>
        <begin position="14"/>
        <end position="42"/>
    </location>
</feature>
<dbReference type="GO" id="GO:0003677">
    <property type="term" value="F:DNA binding"/>
    <property type="evidence" value="ECO:0007669"/>
    <property type="project" value="UniProtKB-KW"/>
</dbReference>
<keyword evidence="3" id="KW-0805">Transcription regulation</keyword>
<keyword evidence="1" id="KW-0479">Metal-binding</keyword>
<dbReference type="HOGENOM" id="CLU_011409_3_0_1"/>
<protein>
    <recommendedName>
        <fullName evidence="7">Zn(2)-C6 fungal-type domain-containing protein</fullName>
    </recommendedName>
</protein>
<keyword evidence="5" id="KW-0804">Transcription</keyword>
<evidence type="ECO:0000256" key="6">
    <source>
        <dbReference type="ARBA" id="ARBA00023242"/>
    </source>
</evidence>
<keyword evidence="2" id="KW-0862">Zinc</keyword>
<dbReference type="PROSITE" id="PS00463">
    <property type="entry name" value="ZN2_CY6_FUNGAL_1"/>
    <property type="match status" value="1"/>
</dbReference>
<dbReference type="PANTHER" id="PTHR36206:SF12">
    <property type="entry name" value="ASPERCRYPTIN BIOSYNTHESIS CLUSTER-SPECIFIC TRANSCRIPTION REGULATOR ATNN-RELATED"/>
    <property type="match status" value="1"/>
</dbReference>
<reference evidence="8 9" key="1">
    <citation type="submission" date="2015-01" db="EMBL/GenBank/DDBJ databases">
        <title>The Genome Sequence of Capronia semiimmersa CBS27337.</title>
        <authorList>
            <consortium name="The Broad Institute Genomics Platform"/>
            <person name="Cuomo C."/>
            <person name="de Hoog S."/>
            <person name="Gorbushina A."/>
            <person name="Stielow B."/>
            <person name="Teixiera M."/>
            <person name="Abouelleil A."/>
            <person name="Chapman S.B."/>
            <person name="Priest M."/>
            <person name="Young S.K."/>
            <person name="Wortman J."/>
            <person name="Nusbaum C."/>
            <person name="Birren B."/>
        </authorList>
    </citation>
    <scope>NUCLEOTIDE SEQUENCE [LARGE SCALE GENOMIC DNA]</scope>
    <source>
        <strain evidence="8 9">CBS 27337</strain>
    </source>
</reference>
<sequence>MAGQGRHAPKTRTACLTCKKRRVKCGLERPSCARCLKAGRQCDGYQLSVVEARPFPSSTQTTRPQLSGSSSLLSAFRATESEWHAYAFYTNNISGILGGAFDADLWQGLVLQVADTEPTVRHGVFALGNLFRHHGVSDSMSECVCARCRQALRHYNKAISSFSQYMQRPPNQQAIDVALLSCVIFICLESYRLNDKIAISLISRGCGMIAEAMPKGPDTPTIAIDSGLVNLFDRLWLLSSMFGHHIPRPSPRPPQTLDLGSLPPFISTIQTARDSLHEIIAVVQNLRLRVFQAQLKSTSDSERFATISALQREQQAVLLLLESWQSDLQALIDRQGLQAFRKSQAWSILTVQWLIAKISAAASMDPAERDGEDQSDDFRNLVAVAEECLARHPQANETNNFLFEPCFLPALYLTARKCRDSVIRRKALELMSRTGGKEGLWYRSELRCIAARVIELEEGLAVLDPQDQLGLVDQKPIRFYDILAELNYRRGGRTYVDVTYLMYDVDSDTRWRSVRETLTVAE</sequence>
<evidence type="ECO:0000259" key="7">
    <source>
        <dbReference type="PROSITE" id="PS50048"/>
    </source>
</evidence>
<dbReference type="Proteomes" id="UP000054266">
    <property type="component" value="Unassembled WGS sequence"/>
</dbReference>
<gene>
    <name evidence="8" type="ORF">PV04_01015</name>
</gene>
<keyword evidence="9" id="KW-1185">Reference proteome</keyword>
<keyword evidence="6" id="KW-0539">Nucleus</keyword>
<dbReference type="SUPFAM" id="SSF57701">
    <property type="entry name" value="Zn2/Cys6 DNA-binding domain"/>
    <property type="match status" value="1"/>
</dbReference>